<comment type="caution">
    <text evidence="1">The sequence shown here is derived from an EMBL/GenBank/DDBJ whole genome shotgun (WGS) entry which is preliminary data.</text>
</comment>
<keyword evidence="2" id="KW-1185">Reference proteome</keyword>
<sequence length="223" mass="25952">MQLQLQVKELQTPEERTAVMSYVKQNEVIFQNPVIQGFFHVKGHLALLAQVLLDPSEENCSQLESTFSRYFFRVRFTKYLCSLIRFCNIDIQRKRTRDENRLLLVFDKPLDEEGDATFGELMHCISNSVIRDSPLLNDPYLFHESIEDESLYDAFTRLTDKQKLVITLSYSLCQLDTEIANLLCVSQQAITKTRKTALIKMRQRLAKGNHPHVVMSGYRKEVN</sequence>
<evidence type="ECO:0000313" key="1">
    <source>
        <dbReference type="EMBL" id="MFC0211387.1"/>
    </source>
</evidence>
<evidence type="ECO:0000313" key="2">
    <source>
        <dbReference type="Proteomes" id="UP001589776"/>
    </source>
</evidence>
<reference evidence="1 2" key="1">
    <citation type="submission" date="2024-09" db="EMBL/GenBank/DDBJ databases">
        <authorList>
            <person name="Sun Q."/>
            <person name="Mori K."/>
        </authorList>
    </citation>
    <scope>NUCLEOTIDE SEQUENCE [LARGE SCALE GENOMIC DNA]</scope>
    <source>
        <strain evidence="1 2">CCM 7759</strain>
    </source>
</reference>
<dbReference type="SUPFAM" id="SSF88659">
    <property type="entry name" value="Sigma3 and sigma4 domains of RNA polymerase sigma factors"/>
    <property type="match status" value="1"/>
</dbReference>
<dbReference type="Gene3D" id="1.20.140.160">
    <property type="match status" value="1"/>
</dbReference>
<protein>
    <recommendedName>
        <fullName evidence="3">RNA polymerase sigma-70 region 4 domain-containing protein</fullName>
    </recommendedName>
</protein>
<evidence type="ECO:0008006" key="3">
    <source>
        <dbReference type="Google" id="ProtNLM"/>
    </source>
</evidence>
<accession>A0ABV6DFH7</accession>
<organism evidence="1 2">
    <name type="scientific">Paenibacillus chartarius</name>
    <dbReference type="NCBI Taxonomy" id="747481"/>
    <lineage>
        <taxon>Bacteria</taxon>
        <taxon>Bacillati</taxon>
        <taxon>Bacillota</taxon>
        <taxon>Bacilli</taxon>
        <taxon>Bacillales</taxon>
        <taxon>Paenibacillaceae</taxon>
        <taxon>Paenibacillus</taxon>
    </lineage>
</organism>
<dbReference type="RefSeq" id="WP_377468367.1">
    <property type="nucleotide sequence ID" value="NZ_JBHLWN010000016.1"/>
</dbReference>
<proteinExistence type="predicted"/>
<name>A0ABV6DFH7_9BACL</name>
<dbReference type="EMBL" id="JBHLWN010000016">
    <property type="protein sequence ID" value="MFC0211387.1"/>
    <property type="molecule type" value="Genomic_DNA"/>
</dbReference>
<dbReference type="Proteomes" id="UP001589776">
    <property type="component" value="Unassembled WGS sequence"/>
</dbReference>
<gene>
    <name evidence="1" type="ORF">ACFFK0_02805</name>
</gene>
<dbReference type="InterPro" id="IPR013324">
    <property type="entry name" value="RNA_pol_sigma_r3/r4-like"/>
</dbReference>